<evidence type="ECO:0000256" key="1">
    <source>
        <dbReference type="PROSITE-ProRule" id="PRU00339"/>
    </source>
</evidence>
<keyword evidence="5" id="KW-1185">Reference proteome</keyword>
<dbReference type="InterPro" id="IPR024983">
    <property type="entry name" value="CHAT_dom"/>
</dbReference>
<dbReference type="SMART" id="SM00028">
    <property type="entry name" value="TPR"/>
    <property type="match status" value="14"/>
</dbReference>
<comment type="caution">
    <text evidence="4">The sequence shown here is derived from an EMBL/GenBank/DDBJ whole genome shotgun (WGS) entry which is preliminary data.</text>
</comment>
<dbReference type="Pfam" id="PF13374">
    <property type="entry name" value="TPR_10"/>
    <property type="match status" value="1"/>
</dbReference>
<dbReference type="InterPro" id="IPR011990">
    <property type="entry name" value="TPR-like_helical_dom_sf"/>
</dbReference>
<keyword evidence="2" id="KW-0175">Coiled coil</keyword>
<keyword evidence="1" id="KW-0802">TPR repeat</keyword>
<feature type="repeat" description="TPR" evidence="1">
    <location>
        <begin position="220"/>
        <end position="253"/>
    </location>
</feature>
<feature type="repeat" description="TPR" evidence="1">
    <location>
        <begin position="500"/>
        <end position="533"/>
    </location>
</feature>
<evidence type="ECO:0000313" key="4">
    <source>
        <dbReference type="EMBL" id="NEU74170.1"/>
    </source>
</evidence>
<feature type="repeat" description="TPR" evidence="1">
    <location>
        <begin position="180"/>
        <end position="213"/>
    </location>
</feature>
<dbReference type="Gene3D" id="1.25.40.10">
    <property type="entry name" value="Tetratricopeptide repeat domain"/>
    <property type="match status" value="4"/>
</dbReference>
<feature type="coiled-coil region" evidence="2">
    <location>
        <begin position="732"/>
        <end position="783"/>
    </location>
</feature>
<proteinExistence type="predicted"/>
<dbReference type="PANTHER" id="PTHR10098">
    <property type="entry name" value="RAPSYN-RELATED"/>
    <property type="match status" value="1"/>
</dbReference>
<evidence type="ECO:0000259" key="3">
    <source>
        <dbReference type="Pfam" id="PF12770"/>
    </source>
</evidence>
<dbReference type="PROSITE" id="PS50293">
    <property type="entry name" value="TPR_REGION"/>
    <property type="match status" value="5"/>
</dbReference>
<reference evidence="4 5" key="1">
    <citation type="journal article" date="2015" name="Genome Announc.">
        <title>Draft Genome Sequence of Cyanobacterium Hassallia byssoidea Strain VB512170, Isolated from Monuments in India.</title>
        <authorList>
            <person name="Singh D."/>
            <person name="Chandrababunaidu M.M."/>
            <person name="Panda A."/>
            <person name="Sen D."/>
            <person name="Bhattacharyya S."/>
            <person name="Adhikary S.P."/>
            <person name="Tripathy S."/>
        </authorList>
    </citation>
    <scope>NUCLEOTIDE SEQUENCE [LARGE SCALE GENOMIC DNA]</scope>
    <source>
        <strain evidence="4 5">VB512170</strain>
    </source>
</reference>
<organism evidence="4 5">
    <name type="scientific">Hassallia byssoidea VB512170</name>
    <dbReference type="NCBI Taxonomy" id="1304833"/>
    <lineage>
        <taxon>Bacteria</taxon>
        <taxon>Bacillati</taxon>
        <taxon>Cyanobacteriota</taxon>
        <taxon>Cyanophyceae</taxon>
        <taxon>Nostocales</taxon>
        <taxon>Tolypothrichaceae</taxon>
        <taxon>Hassallia</taxon>
    </lineage>
</organism>
<dbReference type="InterPro" id="IPR019734">
    <property type="entry name" value="TPR_rpt"/>
</dbReference>
<accession>A0A846HC61</accession>
<dbReference type="Proteomes" id="UP000031549">
    <property type="component" value="Unassembled WGS sequence"/>
</dbReference>
<dbReference type="PROSITE" id="PS50005">
    <property type="entry name" value="TPR"/>
    <property type="match status" value="13"/>
</dbReference>
<dbReference type="RefSeq" id="WP_039738484.1">
    <property type="nucleotide sequence ID" value="NZ_JTCM02000036.1"/>
</dbReference>
<feature type="repeat" description="TPR" evidence="1">
    <location>
        <begin position="340"/>
        <end position="373"/>
    </location>
</feature>
<dbReference type="Pfam" id="PF12770">
    <property type="entry name" value="CHAT"/>
    <property type="match status" value="1"/>
</dbReference>
<feature type="repeat" description="TPR" evidence="1">
    <location>
        <begin position="380"/>
        <end position="413"/>
    </location>
</feature>
<dbReference type="SUPFAM" id="SSF48452">
    <property type="entry name" value="TPR-like"/>
    <property type="match status" value="4"/>
</dbReference>
<feature type="repeat" description="TPR" evidence="1">
    <location>
        <begin position="580"/>
        <end position="613"/>
    </location>
</feature>
<gene>
    <name evidence="4" type="ORF">PI95_016790</name>
</gene>
<evidence type="ECO:0000313" key="5">
    <source>
        <dbReference type="Proteomes" id="UP000031549"/>
    </source>
</evidence>
<dbReference type="EMBL" id="JTCM02000036">
    <property type="protein sequence ID" value="NEU74170.1"/>
    <property type="molecule type" value="Genomic_DNA"/>
</dbReference>
<feature type="repeat" description="TPR" evidence="1">
    <location>
        <begin position="300"/>
        <end position="333"/>
    </location>
</feature>
<sequence length="1194" mass="132704">MGKQIKNQHWNIQVFTHRTFAVFISLLLLSDVGIAAGRYEVKAQQQPQSQQETSAAAKRALDEGFKLYQQGTAESLRQAIGKLEEALKLYRQINDKTWEAITLNNIGKVYDDLGEKQKALSYYDQALPLYRQVGDKGGEANTLNNIGLVYSNLGEKQKALSYYDQALPLYRQVGDKGGEANTLNNIGLVYSDLGEKQKALSYYDQALPLRRQVGDKGGEATTLNNIGLVYSNLGEKQKALSYYNQALPLFRQVGNKNGEATTLNNIGLVYSDLGEKQKALSYYDQALPLVRQVGNKSGEAATLSNIGVVYDALGEKQKALSYYDQALPLSRQVGNKGGEAITLNNIGQVYSDLGEKQKALTYFDQALPLHRQVGDKGGEAITLNNIGLVFSDLGEKQKALSYFDQALPLLRQVGNKSGEASTLTNIGVVYDDLGQKQKALTSYDQALPLRRQVGDKGGEAITLNNIGKVYDNLGEKQKALSYYDQALPLLRQVGDKRVEAATLTNIGAVYSNLGEKQKALSYYDQALPLLRQVGDKGGEAYTLSNIGLVYSNLGEKQKALSYYDQALPLLRQVGDKGGEATTLNNIGKVYSNLGEKQKALSYFDQALPLRRQVGDKGGEANTLFNLASLKRSKNNLQPALTYIEAAIAIIEDLRTKIDRQDLRTSYFASVQDYYQFKVDLLMQLHKKDPSKRYDALAVDTNERSRARVLIELLTEANAKIRKGANPQLLEQETSLLQRIEATEKLLNNLESQSQKDLILKNSIEQRKKERENLLDQYRELQTKIRTTNPEYAAIRYPQPLKLSQIQQQLDKDTVLLQYSLGKDRSYLWAVTPDSLDSYELPGQKQIEDAANNFREVIVLGRKLINRNNPNAINKPASQLTQIILAPVANKLGKKRLVIVADGVLQNIPFAALADPSAKLTTTYQPLLVNHQIVNLPSVTAIATQRQQLNKRQPAPKTLAILADPVFAADDKRVTGKEPAIVPDSNFDRSSLQRAMKNLKRNGLMSLPGTRTEAEKILKLVSPSQSIHAYDFDANYNFATNPELKQYRFLQFATHGIVDTTNPELSGIVLSQIDKQGKQVEKGYLRLGDIFNLDLGAELVVLSACETGLGKNVKGEGLMGLTRGLMSAGSKRAVVSLWQVDDEGTSQLMPLFYKAILQGESPTSALRDAQLQLWQQKQWQNPYYWAAFTLQGDWR</sequence>
<dbReference type="AlphaFoldDB" id="A0A846HC61"/>
<feature type="repeat" description="TPR" evidence="1">
    <location>
        <begin position="260"/>
        <end position="293"/>
    </location>
</feature>
<name>A0A846HC61_9CYAN</name>
<dbReference type="PANTHER" id="PTHR10098:SF108">
    <property type="entry name" value="TETRATRICOPEPTIDE REPEAT PROTEIN 28"/>
    <property type="match status" value="1"/>
</dbReference>
<protein>
    <submittedName>
        <fullName evidence="4">Tetratricopeptide repeat protein</fullName>
    </submittedName>
</protein>
<feature type="repeat" description="TPR" evidence="1">
    <location>
        <begin position="460"/>
        <end position="493"/>
    </location>
</feature>
<dbReference type="Pfam" id="PF13424">
    <property type="entry name" value="TPR_12"/>
    <property type="match status" value="7"/>
</dbReference>
<feature type="domain" description="CHAT" evidence="3">
    <location>
        <begin position="874"/>
        <end position="1192"/>
    </location>
</feature>
<feature type="repeat" description="TPR" evidence="1">
    <location>
        <begin position="100"/>
        <end position="133"/>
    </location>
</feature>
<evidence type="ECO:0000256" key="2">
    <source>
        <dbReference type="SAM" id="Coils"/>
    </source>
</evidence>
<feature type="repeat" description="TPR" evidence="1">
    <location>
        <begin position="140"/>
        <end position="173"/>
    </location>
</feature>
<feature type="repeat" description="TPR" evidence="1">
    <location>
        <begin position="540"/>
        <end position="573"/>
    </location>
</feature>
<feature type="repeat" description="TPR" evidence="1">
    <location>
        <begin position="420"/>
        <end position="453"/>
    </location>
</feature>